<gene>
    <name evidence="1" type="ORF">H9623_12940</name>
</gene>
<proteinExistence type="predicted"/>
<dbReference type="Proteomes" id="UP000822993">
    <property type="component" value="Unassembled WGS sequence"/>
</dbReference>
<accession>A0A9D5UAL3</accession>
<organism evidence="1 2">
    <name type="scientific">Oerskovia douganii</name>
    <dbReference type="NCBI Taxonomy" id="2762210"/>
    <lineage>
        <taxon>Bacteria</taxon>
        <taxon>Bacillati</taxon>
        <taxon>Actinomycetota</taxon>
        <taxon>Actinomycetes</taxon>
        <taxon>Micrococcales</taxon>
        <taxon>Cellulomonadaceae</taxon>
        <taxon>Oerskovia</taxon>
    </lineage>
</organism>
<sequence length="178" mass="19915">MNFAALQDAVVGESVATRWADAVMEWEVVGVEYDHAQGGVCVCGKTGLVDLFTIVNQRNGALLFPIGSVCVNKFGRSDLDQEVDVLKRFLHLREAITAREWIELTSEYFSRALIRDLYDQGAFPPNAWNGGDGWGDCDFLLKMFNKHDKEAITAAQNRKIRALLGTIKTFVLADERLM</sequence>
<dbReference type="EMBL" id="JACSPN010000016">
    <property type="protein sequence ID" value="MBE7701203.1"/>
    <property type="molecule type" value="Genomic_DNA"/>
</dbReference>
<reference evidence="1 2" key="1">
    <citation type="submission" date="2020-08" db="EMBL/GenBank/DDBJ databases">
        <title>A Genomic Blueprint of the Chicken Gut Microbiome.</title>
        <authorList>
            <person name="Gilroy R."/>
            <person name="Ravi A."/>
            <person name="Getino M."/>
            <person name="Pursley I."/>
            <person name="Horton D.L."/>
            <person name="Alikhan N.-F."/>
            <person name="Baker D."/>
            <person name="Gharbi K."/>
            <person name="Hall N."/>
            <person name="Watson M."/>
            <person name="Adriaenssens E.M."/>
            <person name="Foster-Nyarko E."/>
            <person name="Jarju S."/>
            <person name="Secka A."/>
            <person name="Antonio M."/>
            <person name="Oren A."/>
            <person name="Chaudhuri R."/>
            <person name="La Ragione R.M."/>
            <person name="Hildebrand F."/>
            <person name="Pallen M.J."/>
        </authorList>
    </citation>
    <scope>NUCLEOTIDE SEQUENCE [LARGE SCALE GENOMIC DNA]</scope>
    <source>
        <strain evidence="1 2">Sa1BUA8</strain>
    </source>
</reference>
<evidence type="ECO:0000313" key="2">
    <source>
        <dbReference type="Proteomes" id="UP000822993"/>
    </source>
</evidence>
<evidence type="ECO:0000313" key="1">
    <source>
        <dbReference type="EMBL" id="MBE7701203.1"/>
    </source>
</evidence>
<comment type="caution">
    <text evidence="1">The sequence shown here is derived from an EMBL/GenBank/DDBJ whole genome shotgun (WGS) entry which is preliminary data.</text>
</comment>
<protein>
    <submittedName>
        <fullName evidence="1">Uncharacterized protein</fullName>
    </submittedName>
</protein>
<keyword evidence="2" id="KW-1185">Reference proteome</keyword>
<dbReference type="AlphaFoldDB" id="A0A9D5UAL3"/>
<name>A0A9D5UAL3_9CELL</name>